<gene>
    <name evidence="1" type="ORF">ACFQ5J_03100</name>
</gene>
<accession>A0ABW4E4W8</accession>
<sequence>MTAVDATAIKEAEEAINTNGFVTEKELPDLHDINYARELSDKLIKSRENQSEKGYIYTEPFDFVGGKISNIVWNMDRIKTRKDAEAALAKDLNWSVVQPQLSSADKATF</sequence>
<evidence type="ECO:0000313" key="2">
    <source>
        <dbReference type="Proteomes" id="UP001597252"/>
    </source>
</evidence>
<comment type="caution">
    <text evidence="1">The sequence shown here is derived from an EMBL/GenBank/DDBJ whole genome shotgun (WGS) entry which is preliminary data.</text>
</comment>
<dbReference type="Proteomes" id="UP001597252">
    <property type="component" value="Unassembled WGS sequence"/>
</dbReference>
<keyword evidence="2" id="KW-1185">Reference proteome</keyword>
<protein>
    <submittedName>
        <fullName evidence="1">Uncharacterized protein</fullName>
    </submittedName>
</protein>
<dbReference type="EMBL" id="JBHTON010000006">
    <property type="protein sequence ID" value="MFD1484216.1"/>
    <property type="molecule type" value="Genomic_DNA"/>
</dbReference>
<evidence type="ECO:0000313" key="1">
    <source>
        <dbReference type="EMBL" id="MFD1484216.1"/>
    </source>
</evidence>
<reference evidence="2" key="1">
    <citation type="journal article" date="2019" name="Int. J. Syst. Evol. Microbiol.">
        <title>The Global Catalogue of Microorganisms (GCM) 10K type strain sequencing project: providing services to taxonomists for standard genome sequencing and annotation.</title>
        <authorList>
            <consortium name="The Broad Institute Genomics Platform"/>
            <consortium name="The Broad Institute Genome Sequencing Center for Infectious Disease"/>
            <person name="Wu L."/>
            <person name="Ma J."/>
        </authorList>
    </citation>
    <scope>NUCLEOTIDE SEQUENCE [LARGE SCALE GENOMIC DNA]</scope>
    <source>
        <strain evidence="2">CCM 8903</strain>
    </source>
</reference>
<proteinExistence type="predicted"/>
<name>A0ABW4E4W8_9LACO</name>
<organism evidence="1 2">
    <name type="scientific">Lacticaseibacillus baoqingensis</name>
    <dbReference type="NCBI Taxonomy" id="2486013"/>
    <lineage>
        <taxon>Bacteria</taxon>
        <taxon>Bacillati</taxon>
        <taxon>Bacillota</taxon>
        <taxon>Bacilli</taxon>
        <taxon>Lactobacillales</taxon>
        <taxon>Lactobacillaceae</taxon>
        <taxon>Lacticaseibacillus</taxon>
    </lineage>
</organism>
<dbReference type="RefSeq" id="WP_125752159.1">
    <property type="nucleotide sequence ID" value="NZ_JBHTON010000006.1"/>
</dbReference>